<dbReference type="InterPro" id="IPR002797">
    <property type="entry name" value="Polysacc_synth"/>
</dbReference>
<keyword evidence="8" id="KW-1185">Reference proteome</keyword>
<keyword evidence="3 6" id="KW-0812">Transmembrane</keyword>
<evidence type="ECO:0000256" key="2">
    <source>
        <dbReference type="ARBA" id="ARBA00022475"/>
    </source>
</evidence>
<feature type="transmembrane region" description="Helical" evidence="6">
    <location>
        <begin position="100"/>
        <end position="116"/>
    </location>
</feature>
<dbReference type="Proteomes" id="UP000005561">
    <property type="component" value="Unassembled WGS sequence"/>
</dbReference>
<dbReference type="AlphaFoldDB" id="C6LLE3"/>
<comment type="subcellular location">
    <subcellularLocation>
        <location evidence="1">Cell membrane</location>
        <topology evidence="1">Multi-pass membrane protein</topology>
    </subcellularLocation>
</comment>
<dbReference type="RefSeq" id="WP_006864243.1">
    <property type="nucleotide sequence ID" value="NZ_ACCL02000029.1"/>
</dbReference>
<dbReference type="PANTHER" id="PTHR30250">
    <property type="entry name" value="PST FAMILY PREDICTED COLANIC ACID TRANSPORTER"/>
    <property type="match status" value="1"/>
</dbReference>
<keyword evidence="2" id="KW-1003">Cell membrane</keyword>
<sequence length="486" mass="54936">MNAQKPSVSQKNQNALNQLALKAGLFYIFAQLLVRGITFLTTPILTRLLSKAQYSDVRLYESWLLIIGPVFSLNLYRSVERAKYENGKNFNEFVSCTQTLSYLSIGFCFLVCLIFKEPLKIFCDMNDLMFYMAFLYTFAHTAIMFLQRREKQMMRYKASTAVTALTVIPATLLSILLIWIGKETGHSDALVSLRVIGYYVPFVLAGTIIAIVLLVQGKKAVSRAHWKYALLFSLPLIPEAISIQIMNQADRIMVRHLIGKEEAAILALGTTVSYIIWILEDSVWNAWLPWLYEKISRKETADVEKPWTILMHGFGILSWFLVLLSPEIVAILGSSEYRDCIYLTAPMLTGTLFRFYSYSYTAVGNYHKKTGYVAASTVGTMLLNVILNYICIRSFGYRAAAYTTAFSYFVLLLVQSFMEYRLTGTLIIPIRKTVAVSLAYFVLCCASMLLFSCPALLRYGVLLAGALAAVRFLLPQCLGILKLLKK</sequence>
<feature type="transmembrane region" description="Helical" evidence="6">
    <location>
        <begin position="341"/>
        <end position="358"/>
    </location>
</feature>
<dbReference type="InterPro" id="IPR050833">
    <property type="entry name" value="Poly_Biosynth_Transport"/>
</dbReference>
<feature type="transmembrane region" description="Helical" evidence="6">
    <location>
        <begin position="265"/>
        <end position="288"/>
    </location>
</feature>
<accession>C6LLE3</accession>
<evidence type="ECO:0000256" key="1">
    <source>
        <dbReference type="ARBA" id="ARBA00004651"/>
    </source>
</evidence>
<dbReference type="OrthoDB" id="9180265at2"/>
<dbReference type="EMBL" id="ACCL02000029">
    <property type="protein sequence ID" value="EET58566.1"/>
    <property type="molecule type" value="Genomic_DNA"/>
</dbReference>
<comment type="caution">
    <text evidence="7">The sequence shown here is derived from an EMBL/GenBank/DDBJ whole genome shotgun (WGS) entry which is preliminary data.</text>
</comment>
<dbReference type="STRING" id="168384.SAMN05660368_03252"/>
<feature type="transmembrane region" description="Helical" evidence="6">
    <location>
        <begin position="396"/>
        <end position="414"/>
    </location>
</feature>
<dbReference type="PANTHER" id="PTHR30250:SF11">
    <property type="entry name" value="O-ANTIGEN TRANSPORTER-RELATED"/>
    <property type="match status" value="1"/>
</dbReference>
<feature type="transmembrane region" description="Helical" evidence="6">
    <location>
        <begin position="228"/>
        <end position="245"/>
    </location>
</feature>
<feature type="transmembrane region" description="Helical" evidence="6">
    <location>
        <begin position="370"/>
        <end position="390"/>
    </location>
</feature>
<feature type="transmembrane region" description="Helical" evidence="6">
    <location>
        <begin position="309"/>
        <end position="329"/>
    </location>
</feature>
<feature type="transmembrane region" description="Helical" evidence="6">
    <location>
        <begin position="196"/>
        <end position="216"/>
    </location>
</feature>
<gene>
    <name evidence="7" type="ORF">BRYFOR_09490</name>
</gene>
<evidence type="ECO:0000256" key="4">
    <source>
        <dbReference type="ARBA" id="ARBA00022989"/>
    </source>
</evidence>
<evidence type="ECO:0000313" key="7">
    <source>
        <dbReference type="EMBL" id="EET58566.1"/>
    </source>
</evidence>
<proteinExistence type="predicted"/>
<feature type="transmembrane region" description="Helical" evidence="6">
    <location>
        <begin position="463"/>
        <end position="484"/>
    </location>
</feature>
<feature type="transmembrane region" description="Helical" evidence="6">
    <location>
        <begin position="434"/>
        <end position="457"/>
    </location>
</feature>
<evidence type="ECO:0000256" key="5">
    <source>
        <dbReference type="ARBA" id="ARBA00023136"/>
    </source>
</evidence>
<evidence type="ECO:0000256" key="3">
    <source>
        <dbReference type="ARBA" id="ARBA00022692"/>
    </source>
</evidence>
<feature type="transmembrane region" description="Helical" evidence="6">
    <location>
        <begin position="20"/>
        <end position="40"/>
    </location>
</feature>
<keyword evidence="5 6" id="KW-0472">Membrane</keyword>
<protein>
    <submittedName>
        <fullName evidence="7">Polysaccharide biosynthesis protein</fullName>
    </submittedName>
</protein>
<dbReference type="eggNOG" id="COG2244">
    <property type="taxonomic scope" value="Bacteria"/>
</dbReference>
<feature type="transmembrane region" description="Helical" evidence="6">
    <location>
        <begin position="128"/>
        <end position="146"/>
    </location>
</feature>
<feature type="transmembrane region" description="Helical" evidence="6">
    <location>
        <begin position="60"/>
        <end position="79"/>
    </location>
</feature>
<organism evidence="7 8">
    <name type="scientific">Marvinbryantia formatexigens DSM 14469</name>
    <dbReference type="NCBI Taxonomy" id="478749"/>
    <lineage>
        <taxon>Bacteria</taxon>
        <taxon>Bacillati</taxon>
        <taxon>Bacillota</taxon>
        <taxon>Clostridia</taxon>
        <taxon>Lachnospirales</taxon>
        <taxon>Lachnospiraceae</taxon>
        <taxon>Marvinbryantia</taxon>
    </lineage>
</organism>
<dbReference type="Pfam" id="PF01943">
    <property type="entry name" value="Polysacc_synt"/>
    <property type="match status" value="1"/>
</dbReference>
<reference evidence="7" key="1">
    <citation type="submission" date="2009-07" db="EMBL/GenBank/DDBJ databases">
        <authorList>
            <person name="Weinstock G."/>
            <person name="Sodergren E."/>
            <person name="Clifton S."/>
            <person name="Fulton L."/>
            <person name="Fulton B."/>
            <person name="Courtney L."/>
            <person name="Fronick C."/>
            <person name="Harrison M."/>
            <person name="Strong C."/>
            <person name="Farmer C."/>
            <person name="Delahaunty K."/>
            <person name="Markovic C."/>
            <person name="Hall O."/>
            <person name="Minx P."/>
            <person name="Tomlinson C."/>
            <person name="Mitreva M."/>
            <person name="Nelson J."/>
            <person name="Hou S."/>
            <person name="Wollam A."/>
            <person name="Pepin K.H."/>
            <person name="Johnson M."/>
            <person name="Bhonagiri V."/>
            <person name="Nash W.E."/>
            <person name="Warren W."/>
            <person name="Chinwalla A."/>
            <person name="Mardis E.R."/>
            <person name="Wilson R.K."/>
        </authorList>
    </citation>
    <scope>NUCLEOTIDE SEQUENCE [LARGE SCALE GENOMIC DNA]</scope>
    <source>
        <strain evidence="7">DSM 14469</strain>
    </source>
</reference>
<dbReference type="GO" id="GO:0005886">
    <property type="term" value="C:plasma membrane"/>
    <property type="evidence" value="ECO:0007669"/>
    <property type="project" value="UniProtKB-SubCell"/>
</dbReference>
<keyword evidence="4 6" id="KW-1133">Transmembrane helix</keyword>
<name>C6LLE3_9FIRM</name>
<evidence type="ECO:0000313" key="8">
    <source>
        <dbReference type="Proteomes" id="UP000005561"/>
    </source>
</evidence>
<feature type="transmembrane region" description="Helical" evidence="6">
    <location>
        <begin position="158"/>
        <end position="181"/>
    </location>
</feature>
<evidence type="ECO:0000256" key="6">
    <source>
        <dbReference type="SAM" id="Phobius"/>
    </source>
</evidence>